<dbReference type="GO" id="GO:0009873">
    <property type="term" value="P:ethylene-activated signaling pathway"/>
    <property type="evidence" value="ECO:0007669"/>
    <property type="project" value="UniProtKB-KW"/>
</dbReference>
<dbReference type="GO" id="GO:0003677">
    <property type="term" value="F:DNA binding"/>
    <property type="evidence" value="ECO:0007669"/>
    <property type="project" value="UniProtKB-KW"/>
</dbReference>
<protein>
    <recommendedName>
        <fullName evidence="9">AP2/ERF domain-containing protein</fullName>
    </recommendedName>
</protein>
<keyword evidence="3" id="KW-0611">Plant defense</keyword>
<proteinExistence type="predicted"/>
<organism evidence="10 11">
    <name type="scientific">Perilla frutescens var. hirtella</name>
    <name type="common">Perilla citriodora</name>
    <name type="synonym">Perilla setoyensis</name>
    <dbReference type="NCBI Taxonomy" id="608512"/>
    <lineage>
        <taxon>Eukaryota</taxon>
        <taxon>Viridiplantae</taxon>
        <taxon>Streptophyta</taxon>
        <taxon>Embryophyta</taxon>
        <taxon>Tracheophyta</taxon>
        <taxon>Spermatophyta</taxon>
        <taxon>Magnoliopsida</taxon>
        <taxon>eudicotyledons</taxon>
        <taxon>Gunneridae</taxon>
        <taxon>Pentapetalae</taxon>
        <taxon>asterids</taxon>
        <taxon>lamiids</taxon>
        <taxon>Lamiales</taxon>
        <taxon>Lamiaceae</taxon>
        <taxon>Nepetoideae</taxon>
        <taxon>Elsholtzieae</taxon>
        <taxon>Perilla</taxon>
    </lineage>
</organism>
<keyword evidence="11" id="KW-1185">Reference proteome</keyword>
<evidence type="ECO:0000313" key="10">
    <source>
        <dbReference type="EMBL" id="KAH6825283.1"/>
    </source>
</evidence>
<evidence type="ECO:0000256" key="2">
    <source>
        <dbReference type="ARBA" id="ARBA00022745"/>
    </source>
</evidence>
<dbReference type="AlphaFoldDB" id="A0AAD4J166"/>
<keyword evidence="6" id="KW-0804">Transcription</keyword>
<feature type="domain" description="AP2/ERF" evidence="9">
    <location>
        <begin position="48"/>
        <end position="105"/>
    </location>
</feature>
<keyword evidence="4" id="KW-0805">Transcription regulation</keyword>
<accession>A0AAD4J166</accession>
<dbReference type="EMBL" id="SDAM02000176">
    <property type="protein sequence ID" value="KAH6825283.1"/>
    <property type="molecule type" value="Genomic_DNA"/>
</dbReference>
<dbReference type="SUPFAM" id="SSF54171">
    <property type="entry name" value="DNA-binding domain"/>
    <property type="match status" value="1"/>
</dbReference>
<dbReference type="PRINTS" id="PR00367">
    <property type="entry name" value="ETHRSPELEMNT"/>
</dbReference>
<evidence type="ECO:0000259" key="9">
    <source>
        <dbReference type="PROSITE" id="PS51032"/>
    </source>
</evidence>
<reference evidence="10 11" key="1">
    <citation type="journal article" date="2021" name="Nat. Commun.">
        <title>Incipient diploidization of the medicinal plant Perilla within 10,000 years.</title>
        <authorList>
            <person name="Zhang Y."/>
            <person name="Shen Q."/>
            <person name="Leng L."/>
            <person name="Zhang D."/>
            <person name="Chen S."/>
            <person name="Shi Y."/>
            <person name="Ning Z."/>
            <person name="Chen S."/>
        </authorList>
    </citation>
    <scope>NUCLEOTIDE SEQUENCE [LARGE SCALE GENOMIC DNA]</scope>
    <source>
        <strain evidence="11">cv. PC099</strain>
    </source>
</reference>
<dbReference type="InterPro" id="IPR001471">
    <property type="entry name" value="AP2/ERF_dom"/>
</dbReference>
<dbReference type="GO" id="GO:0006952">
    <property type="term" value="P:defense response"/>
    <property type="evidence" value="ECO:0007669"/>
    <property type="project" value="UniProtKB-KW"/>
</dbReference>
<dbReference type="GO" id="GO:0003700">
    <property type="term" value="F:DNA-binding transcription factor activity"/>
    <property type="evidence" value="ECO:0007669"/>
    <property type="project" value="InterPro"/>
</dbReference>
<evidence type="ECO:0000256" key="3">
    <source>
        <dbReference type="ARBA" id="ARBA00022821"/>
    </source>
</evidence>
<sequence>MEDALRGLNAAPARAGSVKPTTAVPKRCTAAKRSQKDVIPTSSGGNMRYRGVRRRPWGRYAAEIRDPQSKERRWLGTFDTAEEAACAYDCAARAMRGVKARTNFVYPASPTHPAAENLVPSFSYGKLSQPSILSSRQFLSPSPFTNPNLDFNRNSITSHRFLLRDYISSSTSKYLDTNSFSWNSDFLRNPSSSSSSSSSTLNSLNFMGSASLCDTTAQTIDVSATVVSETCFNATENLENKNYEILSNDNCMDFFPTERPDSGLLHEVLNGFLPSSEKNPVKEESRWNEVDAFAPPPAALKHDEYLGFSTDYAAPQFESLNSTSNFFGFENDFVGSNASNGILSEVFMNYQEAVNPFEANMQNA</sequence>
<feature type="region of interest" description="Disordered" evidence="8">
    <location>
        <begin position="1"/>
        <end position="50"/>
    </location>
</feature>
<keyword evidence="2" id="KW-0936">Ethylene signaling pathway</keyword>
<comment type="subcellular location">
    <subcellularLocation>
        <location evidence="1">Nucleus</location>
    </subcellularLocation>
</comment>
<dbReference type="GO" id="GO:0005634">
    <property type="term" value="C:nucleus"/>
    <property type="evidence" value="ECO:0007669"/>
    <property type="project" value="UniProtKB-SubCell"/>
</dbReference>
<name>A0AAD4J166_PERFH</name>
<evidence type="ECO:0000313" key="11">
    <source>
        <dbReference type="Proteomes" id="UP001190926"/>
    </source>
</evidence>
<evidence type="ECO:0000256" key="5">
    <source>
        <dbReference type="ARBA" id="ARBA00023125"/>
    </source>
</evidence>
<dbReference type="FunFam" id="3.30.730.10:FF:000001">
    <property type="entry name" value="Ethylene-responsive transcription factor 2"/>
    <property type="match status" value="1"/>
</dbReference>
<gene>
    <name evidence="10" type="ORF">C2S53_007007</name>
</gene>
<evidence type="ECO:0000256" key="4">
    <source>
        <dbReference type="ARBA" id="ARBA00023015"/>
    </source>
</evidence>
<dbReference type="SMART" id="SM00380">
    <property type="entry name" value="AP2"/>
    <property type="match status" value="1"/>
</dbReference>
<dbReference type="Pfam" id="PF00847">
    <property type="entry name" value="AP2"/>
    <property type="match status" value="1"/>
</dbReference>
<evidence type="ECO:0000256" key="1">
    <source>
        <dbReference type="ARBA" id="ARBA00004123"/>
    </source>
</evidence>
<evidence type="ECO:0000256" key="8">
    <source>
        <dbReference type="SAM" id="MobiDB-lite"/>
    </source>
</evidence>
<evidence type="ECO:0000256" key="7">
    <source>
        <dbReference type="ARBA" id="ARBA00023242"/>
    </source>
</evidence>
<dbReference type="PROSITE" id="PS51032">
    <property type="entry name" value="AP2_ERF"/>
    <property type="match status" value="1"/>
</dbReference>
<dbReference type="InterPro" id="IPR016177">
    <property type="entry name" value="DNA-bd_dom_sf"/>
</dbReference>
<keyword evidence="7" id="KW-0539">Nucleus</keyword>
<dbReference type="Proteomes" id="UP001190926">
    <property type="component" value="Unassembled WGS sequence"/>
</dbReference>
<dbReference type="CDD" id="cd00018">
    <property type="entry name" value="AP2"/>
    <property type="match status" value="1"/>
</dbReference>
<keyword evidence="5" id="KW-0238">DNA-binding</keyword>
<comment type="caution">
    <text evidence="10">The sequence shown here is derived from an EMBL/GenBank/DDBJ whole genome shotgun (WGS) entry which is preliminary data.</text>
</comment>
<dbReference type="InterPro" id="IPR036955">
    <property type="entry name" value="AP2/ERF_dom_sf"/>
</dbReference>
<dbReference type="Gene3D" id="3.30.730.10">
    <property type="entry name" value="AP2/ERF domain"/>
    <property type="match status" value="1"/>
</dbReference>
<evidence type="ECO:0000256" key="6">
    <source>
        <dbReference type="ARBA" id="ARBA00023163"/>
    </source>
</evidence>
<dbReference type="PANTHER" id="PTHR31677:SF146">
    <property type="entry name" value="ETHYLENE-RESPONSIVE TRANSCRIPTION FACTOR ESR2"/>
    <property type="match status" value="1"/>
</dbReference>
<dbReference type="PANTHER" id="PTHR31677">
    <property type="entry name" value="AP2 DOMAIN CLASS TRANSCRIPTION FACTOR"/>
    <property type="match status" value="1"/>
</dbReference>